<comment type="caution">
    <text evidence="1">The sequence shown here is derived from an EMBL/GenBank/DDBJ whole genome shotgun (WGS) entry which is preliminary data.</text>
</comment>
<reference evidence="1 2" key="1">
    <citation type="journal article" date="2019" name="G3 (Bethesda)">
        <title>Sequencing of a Wild Apple (Malus baccata) Genome Unravels the Differences Between Cultivated and Wild Apple Species Regarding Disease Resistance and Cold Tolerance.</title>
        <authorList>
            <person name="Chen X."/>
        </authorList>
    </citation>
    <scope>NUCLEOTIDE SEQUENCE [LARGE SCALE GENOMIC DNA]</scope>
    <source>
        <strain evidence="2">cv. Shandingzi</strain>
        <tissue evidence="1">Leaves</tissue>
    </source>
</reference>
<proteinExistence type="predicted"/>
<dbReference type="Proteomes" id="UP000315295">
    <property type="component" value="Unassembled WGS sequence"/>
</dbReference>
<keyword evidence="2" id="KW-1185">Reference proteome</keyword>
<dbReference type="EMBL" id="VIEB01001004">
    <property type="protein sequence ID" value="TQD76901.1"/>
    <property type="molecule type" value="Genomic_DNA"/>
</dbReference>
<sequence length="74" mass="8637">MEINVSSVKILYQFRLHSEQYIQAMCQGVEDLDIARIEALNKIQEGKEVVARAYNKNVKLKNFKKGKLVWKAIR</sequence>
<dbReference type="AlphaFoldDB" id="A0A540KRQ2"/>
<name>A0A540KRQ2_MALBA</name>
<evidence type="ECO:0000313" key="1">
    <source>
        <dbReference type="EMBL" id="TQD76901.1"/>
    </source>
</evidence>
<accession>A0A540KRQ2</accession>
<organism evidence="1 2">
    <name type="scientific">Malus baccata</name>
    <name type="common">Siberian crab apple</name>
    <name type="synonym">Pyrus baccata</name>
    <dbReference type="NCBI Taxonomy" id="106549"/>
    <lineage>
        <taxon>Eukaryota</taxon>
        <taxon>Viridiplantae</taxon>
        <taxon>Streptophyta</taxon>
        <taxon>Embryophyta</taxon>
        <taxon>Tracheophyta</taxon>
        <taxon>Spermatophyta</taxon>
        <taxon>Magnoliopsida</taxon>
        <taxon>eudicotyledons</taxon>
        <taxon>Gunneridae</taxon>
        <taxon>Pentapetalae</taxon>
        <taxon>rosids</taxon>
        <taxon>fabids</taxon>
        <taxon>Rosales</taxon>
        <taxon>Rosaceae</taxon>
        <taxon>Amygdaloideae</taxon>
        <taxon>Maleae</taxon>
        <taxon>Malus</taxon>
    </lineage>
</organism>
<protein>
    <submittedName>
        <fullName evidence="1">Uncharacterized protein</fullName>
    </submittedName>
</protein>
<evidence type="ECO:0000313" key="2">
    <source>
        <dbReference type="Proteomes" id="UP000315295"/>
    </source>
</evidence>
<gene>
    <name evidence="1" type="ORF">C1H46_037568</name>
</gene>